<sequence>MRRPYPSPLFFAYSFVPGNNHVRWTETPDSHVFSVVLPGVRKEEIRVEVEDSTYMSIRTVVVEGEPEPARKFSRKFRLPAMVDVYGISAGYEDGVLTVRVPRVFVRRGFFIDPSDLPPSTTTQALDTARAA</sequence>
<dbReference type="Proteomes" id="UP001057402">
    <property type="component" value="Chromosome 7"/>
</dbReference>
<reference evidence="2" key="1">
    <citation type="journal article" date="2023" name="Front. Plant Sci.">
        <title>Chromosomal-level genome assembly of Melastoma candidum provides insights into trichome evolution.</title>
        <authorList>
            <person name="Zhong Y."/>
            <person name="Wu W."/>
            <person name="Sun C."/>
            <person name="Zou P."/>
            <person name="Liu Y."/>
            <person name="Dai S."/>
            <person name="Zhou R."/>
        </authorList>
    </citation>
    <scope>NUCLEOTIDE SEQUENCE [LARGE SCALE GENOMIC DNA]</scope>
</reference>
<dbReference type="EMBL" id="CM042886">
    <property type="protein sequence ID" value="KAI4342921.1"/>
    <property type="molecule type" value="Genomic_DNA"/>
</dbReference>
<gene>
    <name evidence="1" type="ORF">MLD38_027484</name>
</gene>
<comment type="caution">
    <text evidence="1">The sequence shown here is derived from an EMBL/GenBank/DDBJ whole genome shotgun (WGS) entry which is preliminary data.</text>
</comment>
<keyword evidence="2" id="KW-1185">Reference proteome</keyword>
<name>A0ACB9P3I1_9MYRT</name>
<organism evidence="1 2">
    <name type="scientific">Melastoma candidum</name>
    <dbReference type="NCBI Taxonomy" id="119954"/>
    <lineage>
        <taxon>Eukaryota</taxon>
        <taxon>Viridiplantae</taxon>
        <taxon>Streptophyta</taxon>
        <taxon>Embryophyta</taxon>
        <taxon>Tracheophyta</taxon>
        <taxon>Spermatophyta</taxon>
        <taxon>Magnoliopsida</taxon>
        <taxon>eudicotyledons</taxon>
        <taxon>Gunneridae</taxon>
        <taxon>Pentapetalae</taxon>
        <taxon>rosids</taxon>
        <taxon>malvids</taxon>
        <taxon>Myrtales</taxon>
        <taxon>Melastomataceae</taxon>
        <taxon>Melastomatoideae</taxon>
        <taxon>Melastomateae</taxon>
        <taxon>Melastoma</taxon>
    </lineage>
</organism>
<accession>A0ACB9P3I1</accession>
<protein>
    <submittedName>
        <fullName evidence="1">Uncharacterized protein</fullName>
    </submittedName>
</protein>
<evidence type="ECO:0000313" key="1">
    <source>
        <dbReference type="EMBL" id="KAI4342921.1"/>
    </source>
</evidence>
<evidence type="ECO:0000313" key="2">
    <source>
        <dbReference type="Proteomes" id="UP001057402"/>
    </source>
</evidence>
<proteinExistence type="predicted"/>